<evidence type="ECO:0000313" key="6">
    <source>
        <dbReference type="Proteomes" id="UP000290407"/>
    </source>
</evidence>
<evidence type="ECO:0000256" key="1">
    <source>
        <dbReference type="ARBA" id="ARBA00022801"/>
    </source>
</evidence>
<feature type="domain" description="Beta-galactosidase galactose-binding" evidence="4">
    <location>
        <begin position="301"/>
        <end position="362"/>
    </location>
</feature>
<organism evidence="5 6">
    <name type="scientific">Spirosoma sordidisoli</name>
    <dbReference type="NCBI Taxonomy" id="2502893"/>
    <lineage>
        <taxon>Bacteria</taxon>
        <taxon>Pseudomonadati</taxon>
        <taxon>Bacteroidota</taxon>
        <taxon>Cytophagia</taxon>
        <taxon>Cytophagales</taxon>
        <taxon>Cytophagaceae</taxon>
        <taxon>Spirosoma</taxon>
    </lineage>
</organism>
<name>A0A4Q2UDK7_9BACT</name>
<dbReference type="Pfam" id="PF03629">
    <property type="entry name" value="SASA"/>
    <property type="match status" value="1"/>
</dbReference>
<feature type="domain" description="Sialate O-acetylesterase" evidence="3">
    <location>
        <begin position="426"/>
        <end position="547"/>
    </location>
</feature>
<dbReference type="PANTHER" id="PTHR22901">
    <property type="entry name" value="SIALATE O-ACETYLESTERASE"/>
    <property type="match status" value="1"/>
</dbReference>
<dbReference type="RefSeq" id="WP_129605630.1">
    <property type="nucleotide sequence ID" value="NZ_SBLB01000009.1"/>
</dbReference>
<proteinExistence type="predicted"/>
<evidence type="ECO:0000259" key="3">
    <source>
        <dbReference type="Pfam" id="PF03629"/>
    </source>
</evidence>
<dbReference type="InterPro" id="IPR048913">
    <property type="entry name" value="BetaGal_gal-bd"/>
</dbReference>
<dbReference type="EMBL" id="SBLB01000009">
    <property type="protein sequence ID" value="RYC67177.1"/>
    <property type="molecule type" value="Genomic_DNA"/>
</dbReference>
<evidence type="ECO:0000313" key="5">
    <source>
        <dbReference type="EMBL" id="RYC67177.1"/>
    </source>
</evidence>
<dbReference type="SUPFAM" id="SSF49785">
    <property type="entry name" value="Galactose-binding domain-like"/>
    <property type="match status" value="1"/>
</dbReference>
<dbReference type="Gene3D" id="2.60.120.260">
    <property type="entry name" value="Galactose-binding domain-like"/>
    <property type="match status" value="1"/>
</dbReference>
<dbReference type="InterPro" id="IPR039329">
    <property type="entry name" value="SIAE"/>
</dbReference>
<dbReference type="InterPro" id="IPR008979">
    <property type="entry name" value="Galactose-bd-like_sf"/>
</dbReference>
<evidence type="ECO:0000256" key="2">
    <source>
        <dbReference type="ARBA" id="ARBA00023295"/>
    </source>
</evidence>
<dbReference type="InterPro" id="IPR036514">
    <property type="entry name" value="SGNH_hydro_sf"/>
</dbReference>
<accession>A0A4Q2UDK7</accession>
<evidence type="ECO:0000259" key="4">
    <source>
        <dbReference type="Pfam" id="PF21467"/>
    </source>
</evidence>
<dbReference type="PANTHER" id="PTHR22901:SF0">
    <property type="entry name" value="SIALATE O-ACETYLESTERASE"/>
    <property type="match status" value="1"/>
</dbReference>
<dbReference type="Pfam" id="PF21467">
    <property type="entry name" value="BetaGal_gal-bd"/>
    <property type="match status" value="1"/>
</dbReference>
<dbReference type="GO" id="GO:0004553">
    <property type="term" value="F:hydrolase activity, hydrolyzing O-glycosyl compounds"/>
    <property type="evidence" value="ECO:0007669"/>
    <property type="project" value="InterPro"/>
</dbReference>
<dbReference type="Proteomes" id="UP000290407">
    <property type="component" value="Unassembled WGS sequence"/>
</dbReference>
<keyword evidence="6" id="KW-1185">Reference proteome</keyword>
<dbReference type="GO" id="GO:0005975">
    <property type="term" value="P:carbohydrate metabolic process"/>
    <property type="evidence" value="ECO:0007669"/>
    <property type="project" value="InterPro"/>
</dbReference>
<dbReference type="Gene3D" id="3.40.50.1110">
    <property type="entry name" value="SGNH hydrolase"/>
    <property type="match status" value="1"/>
</dbReference>
<dbReference type="AlphaFoldDB" id="A0A4Q2UDK7"/>
<gene>
    <name evidence="5" type="ORF">EQG79_26240</name>
</gene>
<sequence length="656" mass="72512">MNFYICRRGALPTVGNLIALLCLLLAFHPTARAQVRLPKLIGNGMVLQRDVPLRIWGWAKAGERISVRFRNKTVRTVTDAAGKWQVNLPPTPAGGPFVMAIEGSTKISLTDILIGDVWFCSGQSNMVHQMNIHDVTYARDIREANYPQIRQFWVPTLTSLQAPQSDLPEGQWKAAVGADVRPFSAVAYFFARKLFDRYKIPVGIINASVGGTPIEAWISESGLADFSALQTIIQKNKDTTYLNSLTRRQPASATRPAPPVDLGLTGPAKWYELTYTPKGWRPINVPGYWEDQGIKDLNGVVWYRREVDVPASMAGKPATVFLGRIVDADELYINGKQVGRTTYQYPQRRYTVPADVLKAGKNAFVVRVTNTGGKGGFVPDKPYCLFAGADTVDLKGTWHYKVGTAYRPFAGGGFGGGINAQNQPTALFNAMVAPDIQYAIKGFCWYQGESNAGRPQEYQKLLPALISDWRNQWKQGQLPFLYVQLPGYMEYNYLPAESGWATLREAQLNALSVPNTAMAVAIDLGEWNDIHPDNKKDVGERLALAALKTAYKENVVASGPLFQSASVDGNRITIRFTSTGSGLITNDGEELGEFAVAGSDRKFVWARAKIEGDKVVVWSDEVTAPLYVRYAWADNPVQPNLYNKEGLPASPFRTDK</sequence>
<keyword evidence="1" id="KW-0378">Hydrolase</keyword>
<protein>
    <submittedName>
        <fullName evidence="5">Sialate O-acetylesterase</fullName>
    </submittedName>
</protein>
<reference evidence="5 6" key="1">
    <citation type="submission" date="2019-01" db="EMBL/GenBank/DDBJ databases">
        <title>Spirosoma flava sp. nov., a propanil-degrading bacterium isolated from herbicide-contaminated soil.</title>
        <authorList>
            <person name="Zhang L."/>
            <person name="Jiang J.-D."/>
        </authorList>
    </citation>
    <scope>NUCLEOTIDE SEQUENCE [LARGE SCALE GENOMIC DNA]</scope>
    <source>
        <strain evidence="5 6">TY50</strain>
    </source>
</reference>
<dbReference type="GO" id="GO:0001681">
    <property type="term" value="F:sialate O-acetylesterase activity"/>
    <property type="evidence" value="ECO:0007669"/>
    <property type="project" value="InterPro"/>
</dbReference>
<dbReference type="SUPFAM" id="SSF52266">
    <property type="entry name" value="SGNH hydrolase"/>
    <property type="match status" value="1"/>
</dbReference>
<comment type="caution">
    <text evidence="5">The sequence shown here is derived from an EMBL/GenBank/DDBJ whole genome shotgun (WGS) entry which is preliminary data.</text>
</comment>
<keyword evidence="2" id="KW-0326">Glycosidase</keyword>
<dbReference type="InterPro" id="IPR005181">
    <property type="entry name" value="SASA"/>
</dbReference>